<sequence>MHKFLDLGLTQNPKGKSPYMLANHLYTADMIRDYWQNLFQKLDLTKGDYNNISLATPFCYDCFTRSTIIDILLHQYGIAQCNIIPRSLSLVMGYLALNPQFEIPGDLLLVSGNNKQLDYSFISMNESFATLEFQGWGSIKDLQDTAKRLGLYSNHGWGFNHILYENNLRNDGQFLSEFQSCPGLQPLSPQDISDMVLKGLRYSGPDFGPLRPRNLRIVYPYDFYLQKFDPLINRPVLTKIPFDTANLELDLNGSYKIARLANHDLHPEPDFHNVSLAIYEKYRYAPRPENFNWPAAMVFQALPGNLPLISELWLNMLTARITLRSPADTAIFNSFETVEFLNGWQNSPQYLYRLLKNSPNQELKENIQHFISSPSDPDNLDKCLDAIQLKLYTLLQLWSNG</sequence>
<name>A0A0E4C9K1_9FIRM</name>
<dbReference type="Proteomes" id="UP000045545">
    <property type="component" value="Unassembled WGS sequence"/>
</dbReference>
<organism evidence="1 2">
    <name type="scientific">Syntrophomonas zehnderi OL-4</name>
    <dbReference type="NCBI Taxonomy" id="690567"/>
    <lineage>
        <taxon>Bacteria</taxon>
        <taxon>Bacillati</taxon>
        <taxon>Bacillota</taxon>
        <taxon>Clostridia</taxon>
        <taxon>Eubacteriales</taxon>
        <taxon>Syntrophomonadaceae</taxon>
        <taxon>Syntrophomonas</taxon>
    </lineage>
</organism>
<dbReference type="OrthoDB" id="9807934at2"/>
<dbReference type="AlphaFoldDB" id="A0A0E4C9K1"/>
<reference evidence="1 2" key="1">
    <citation type="submission" date="2015-03" db="EMBL/GenBank/DDBJ databases">
        <authorList>
            <person name="Murphy D."/>
        </authorList>
    </citation>
    <scope>NUCLEOTIDE SEQUENCE [LARGE SCALE GENOMIC DNA]</scope>
    <source>
        <strain evidence="1 2">OL-4</strain>
    </source>
</reference>
<accession>A0A0E4C9K1</accession>
<keyword evidence="2" id="KW-1185">Reference proteome</keyword>
<dbReference type="STRING" id="690567.2558"/>
<dbReference type="EMBL" id="CGIH01000046">
    <property type="protein sequence ID" value="CFY01400.1"/>
    <property type="molecule type" value="Genomic_DNA"/>
</dbReference>
<gene>
    <name evidence="1" type="ORF">2558</name>
</gene>
<protein>
    <submittedName>
        <fullName evidence="1">Uncharacterized</fullName>
    </submittedName>
</protein>
<dbReference type="RefSeq" id="WP_046499620.1">
    <property type="nucleotide sequence ID" value="NZ_CGIH01000046.1"/>
</dbReference>
<evidence type="ECO:0000313" key="2">
    <source>
        <dbReference type="Proteomes" id="UP000045545"/>
    </source>
</evidence>
<evidence type="ECO:0000313" key="1">
    <source>
        <dbReference type="EMBL" id="CFY01400.1"/>
    </source>
</evidence>
<proteinExistence type="predicted"/>